<gene>
    <name evidence="1" type="ORF">IFM46972_04106</name>
</gene>
<accession>A0A8H3RQH6</accession>
<dbReference type="EMBL" id="BLKC01000022">
    <property type="protein sequence ID" value="GFF34065.1"/>
    <property type="molecule type" value="Genomic_DNA"/>
</dbReference>
<organism evidence="1 2">
    <name type="scientific">Aspergillus udagawae</name>
    <dbReference type="NCBI Taxonomy" id="91492"/>
    <lineage>
        <taxon>Eukaryota</taxon>
        <taxon>Fungi</taxon>
        <taxon>Dikarya</taxon>
        <taxon>Ascomycota</taxon>
        <taxon>Pezizomycotina</taxon>
        <taxon>Eurotiomycetes</taxon>
        <taxon>Eurotiomycetidae</taxon>
        <taxon>Eurotiales</taxon>
        <taxon>Aspergillaceae</taxon>
        <taxon>Aspergillus</taxon>
        <taxon>Aspergillus subgen. Fumigati</taxon>
    </lineage>
</organism>
<dbReference type="AlphaFoldDB" id="A0A8H3RQH6"/>
<dbReference type="Proteomes" id="UP000465221">
    <property type="component" value="Unassembled WGS sequence"/>
</dbReference>
<sequence length="159" mass="18287">MASFREVGRINGRLHVAAMPISNIAGSHDLAHRFYHEQDVDNIVQWLFSGHDEEEADHGEQNNVIYMRTCPSCIRSAYYACYPHCTLLMSIDRTGSWSKRPVPRLHDCGCWGNGPLYVLILFAHFPLAYIPLRTSLTPRNSHLAITLAPYSRTRYHRFQ</sequence>
<evidence type="ECO:0000313" key="2">
    <source>
        <dbReference type="Proteomes" id="UP000465221"/>
    </source>
</evidence>
<protein>
    <submittedName>
        <fullName evidence="1">Uncharacterized protein</fullName>
    </submittedName>
</protein>
<evidence type="ECO:0000313" key="1">
    <source>
        <dbReference type="EMBL" id="GFF34065.1"/>
    </source>
</evidence>
<comment type="caution">
    <text evidence="1">The sequence shown here is derived from an EMBL/GenBank/DDBJ whole genome shotgun (WGS) entry which is preliminary data.</text>
</comment>
<reference evidence="1 2" key="1">
    <citation type="submission" date="2020-01" db="EMBL/GenBank/DDBJ databases">
        <title>Draft genome sequence of Aspergillus udagawae IFM 46972.</title>
        <authorList>
            <person name="Takahashi H."/>
            <person name="Yaguchi T."/>
        </authorList>
    </citation>
    <scope>NUCLEOTIDE SEQUENCE [LARGE SCALE GENOMIC DNA]</scope>
    <source>
        <strain evidence="1 2">IFM 46972</strain>
    </source>
</reference>
<name>A0A8H3RQH6_9EURO</name>
<proteinExistence type="predicted"/>